<protein>
    <submittedName>
        <fullName evidence="2">PLD-like domain protein</fullName>
    </submittedName>
</protein>
<reference evidence="4 5" key="1">
    <citation type="submission" date="2013-08" db="EMBL/GenBank/DDBJ databases">
        <authorList>
            <person name="Durkin A.S."/>
            <person name="Haft D.R."/>
            <person name="McCorrison J."/>
            <person name="Torralba M."/>
            <person name="Gillis M."/>
            <person name="Haft D.H."/>
            <person name="Methe B."/>
            <person name="Sutton G."/>
            <person name="Nelson K.E."/>
        </authorList>
    </citation>
    <scope>NUCLEOTIDE SEQUENCE [LARGE SCALE GENOMIC DNA]</scope>
    <source>
        <strain evidence="3 5">ATCC 35536</strain>
        <strain evidence="2 4">VPI DR56BR1116</strain>
    </source>
</reference>
<dbReference type="Gene3D" id="3.30.870.10">
    <property type="entry name" value="Endonuclease Chain A"/>
    <property type="match status" value="1"/>
</dbReference>
<dbReference type="SUPFAM" id="SSF56024">
    <property type="entry name" value="Phospholipase D/nuclease"/>
    <property type="match status" value="1"/>
</dbReference>
<gene>
    <name evidence="3" type="ORF">HMPREF0860_2377</name>
    <name evidence="2" type="ORF">HMPREF1325_2430</name>
</gene>
<dbReference type="EMBL" id="AVQI01000076">
    <property type="protein sequence ID" value="ERJ99434.1"/>
    <property type="molecule type" value="Genomic_DNA"/>
</dbReference>
<organism evidence="2 4">
    <name type="scientific">Treponema socranskii subsp. socranskii VPI DR56BR1116 = ATCC 35536</name>
    <dbReference type="NCBI Taxonomy" id="1125725"/>
    <lineage>
        <taxon>Bacteria</taxon>
        <taxon>Pseudomonadati</taxon>
        <taxon>Spirochaetota</taxon>
        <taxon>Spirochaetia</taxon>
        <taxon>Spirochaetales</taxon>
        <taxon>Treponemataceae</taxon>
        <taxon>Treponema</taxon>
    </lineage>
</organism>
<dbReference type="Pfam" id="PF13091">
    <property type="entry name" value="PLDc_2"/>
    <property type="match status" value="1"/>
</dbReference>
<dbReference type="OrthoDB" id="5500241at2"/>
<sequence>MEFLTTKGIASEIENIIRKAKEYIYIITPYEKIDNIFYKRLVVAQERKIEIIFIYRKRENNDSEKEKFIELNKINLYCHDNLHAKCYLNEKTAIITSMNLYEFSEKNNCEMGIKINKSENEDIFEEILEEAKTIKQFSEKLQFESETDKEKFISDTEEKLENGFCIRCKKEIAFNSSRPLCNLCYRTWKDFSNEEYPEHYCHKCGKEFENISFKHCFCNDCNAHGEA</sequence>
<dbReference type="Proteomes" id="UP000016412">
    <property type="component" value="Unassembled WGS sequence"/>
</dbReference>
<dbReference type="eggNOG" id="COG1502">
    <property type="taxonomic scope" value="Bacteria"/>
</dbReference>
<dbReference type="EMBL" id="AUZJ01000043">
    <property type="protein sequence ID" value="ERF60330.1"/>
    <property type="molecule type" value="Genomic_DNA"/>
</dbReference>
<dbReference type="STRING" id="1125725.HMPREF1325_2430"/>
<dbReference type="RefSeq" id="WP_021330729.1">
    <property type="nucleotide sequence ID" value="NZ_AUZJ01000043.1"/>
</dbReference>
<feature type="domain" description="Phospholipase D-like" evidence="1">
    <location>
        <begin position="15"/>
        <end position="129"/>
    </location>
</feature>
<evidence type="ECO:0000313" key="5">
    <source>
        <dbReference type="Proteomes" id="UP000016646"/>
    </source>
</evidence>
<keyword evidence="5" id="KW-1185">Reference proteome</keyword>
<evidence type="ECO:0000259" key="1">
    <source>
        <dbReference type="Pfam" id="PF13091"/>
    </source>
</evidence>
<proteinExistence type="predicted"/>
<evidence type="ECO:0000313" key="3">
    <source>
        <dbReference type="EMBL" id="ERJ99434.1"/>
    </source>
</evidence>
<evidence type="ECO:0000313" key="4">
    <source>
        <dbReference type="Proteomes" id="UP000016412"/>
    </source>
</evidence>
<name>U1GQR8_TRESO</name>
<dbReference type="Proteomes" id="UP000016646">
    <property type="component" value="Unassembled WGS sequence"/>
</dbReference>
<dbReference type="InterPro" id="IPR025202">
    <property type="entry name" value="PLD-like_dom"/>
</dbReference>
<evidence type="ECO:0000313" key="2">
    <source>
        <dbReference type="EMBL" id="ERF60330.1"/>
    </source>
</evidence>
<dbReference type="AlphaFoldDB" id="U1GQR8"/>
<dbReference type="PATRIC" id="fig|1125725.3.peg.1598"/>
<comment type="caution">
    <text evidence="2">The sequence shown here is derived from an EMBL/GenBank/DDBJ whole genome shotgun (WGS) entry which is preliminary data.</text>
</comment>
<accession>U1GQR8</accession>